<sequence length="73" mass="8064">MEPTRDPAMGRYYLMVLARIVPVCGALFGLVIMGRAHQLPQQILGLAIVLAALRVMATLPRSLARRWRTPPAP</sequence>
<dbReference type="EMBL" id="JACIJJ010000004">
    <property type="protein sequence ID" value="MBB5699372.1"/>
    <property type="molecule type" value="Genomic_DNA"/>
</dbReference>
<reference evidence="2 3" key="1">
    <citation type="submission" date="2020-08" db="EMBL/GenBank/DDBJ databases">
        <title>Genomic Encyclopedia of Type Strains, Phase IV (KMG-IV): sequencing the most valuable type-strain genomes for metagenomic binning, comparative biology and taxonomic classification.</title>
        <authorList>
            <person name="Goeker M."/>
        </authorList>
    </citation>
    <scope>NUCLEOTIDE SEQUENCE [LARGE SCALE GENOMIC DNA]</scope>
    <source>
        <strain evidence="2 3">DSM 27244</strain>
    </source>
</reference>
<name>A0A7W9EIN4_9SPHN</name>
<gene>
    <name evidence="2" type="ORF">FHR19_002738</name>
</gene>
<feature type="transmembrane region" description="Helical" evidence="1">
    <location>
        <begin position="12"/>
        <end position="33"/>
    </location>
</feature>
<dbReference type="Proteomes" id="UP000557739">
    <property type="component" value="Unassembled WGS sequence"/>
</dbReference>
<keyword evidence="1" id="KW-0472">Membrane</keyword>
<dbReference type="RefSeq" id="WP_246359524.1">
    <property type="nucleotide sequence ID" value="NZ_JACIJJ010000004.1"/>
</dbReference>
<protein>
    <submittedName>
        <fullName evidence="2">Threonine/homoserine efflux transporter RhtA</fullName>
    </submittedName>
</protein>
<proteinExistence type="predicted"/>
<evidence type="ECO:0000313" key="2">
    <source>
        <dbReference type="EMBL" id="MBB5699372.1"/>
    </source>
</evidence>
<keyword evidence="1" id="KW-0812">Transmembrane</keyword>
<keyword evidence="3" id="KW-1185">Reference proteome</keyword>
<accession>A0A7W9EIN4</accession>
<comment type="caution">
    <text evidence="2">The sequence shown here is derived from an EMBL/GenBank/DDBJ whole genome shotgun (WGS) entry which is preliminary data.</text>
</comment>
<feature type="transmembrane region" description="Helical" evidence="1">
    <location>
        <begin position="39"/>
        <end position="59"/>
    </location>
</feature>
<keyword evidence="1" id="KW-1133">Transmembrane helix</keyword>
<evidence type="ECO:0000313" key="3">
    <source>
        <dbReference type="Proteomes" id="UP000557739"/>
    </source>
</evidence>
<organism evidence="2 3">
    <name type="scientific">Sphingomonas yantingensis</name>
    <dbReference type="NCBI Taxonomy" id="1241761"/>
    <lineage>
        <taxon>Bacteria</taxon>
        <taxon>Pseudomonadati</taxon>
        <taxon>Pseudomonadota</taxon>
        <taxon>Alphaproteobacteria</taxon>
        <taxon>Sphingomonadales</taxon>
        <taxon>Sphingomonadaceae</taxon>
        <taxon>Sphingomonas</taxon>
    </lineage>
</organism>
<evidence type="ECO:0000256" key="1">
    <source>
        <dbReference type="SAM" id="Phobius"/>
    </source>
</evidence>
<dbReference type="AlphaFoldDB" id="A0A7W9EIN4"/>